<dbReference type="GO" id="GO:0015128">
    <property type="term" value="F:gluconate transmembrane transporter activity"/>
    <property type="evidence" value="ECO:0007669"/>
    <property type="project" value="InterPro"/>
</dbReference>
<proteinExistence type="predicted"/>
<evidence type="ECO:0000256" key="1">
    <source>
        <dbReference type="ARBA" id="ARBA00004141"/>
    </source>
</evidence>
<dbReference type="AlphaFoldDB" id="A0A3M4Y663"/>
<dbReference type="InterPro" id="IPR003474">
    <property type="entry name" value="Glcn_transporter"/>
</dbReference>
<dbReference type="GO" id="GO:0005886">
    <property type="term" value="C:plasma membrane"/>
    <property type="evidence" value="ECO:0007669"/>
    <property type="project" value="TreeGrafter"/>
</dbReference>
<gene>
    <name evidence="8" type="ORF">ALP78_04947</name>
</gene>
<feature type="domain" description="Citrate transporter-like" evidence="7">
    <location>
        <begin position="28"/>
        <end position="387"/>
    </location>
</feature>
<feature type="transmembrane region" description="Helical" evidence="6">
    <location>
        <begin position="36"/>
        <end position="54"/>
    </location>
</feature>
<accession>A0A3M4Y663</accession>
<evidence type="ECO:0000256" key="3">
    <source>
        <dbReference type="ARBA" id="ARBA00022692"/>
    </source>
</evidence>
<organism evidence="8 9">
    <name type="scientific">Pseudomonas coronafaciens pv. striafaciens</name>
    <dbReference type="NCBI Taxonomy" id="235276"/>
    <lineage>
        <taxon>Bacteria</taxon>
        <taxon>Pseudomonadati</taxon>
        <taxon>Pseudomonadota</taxon>
        <taxon>Gammaproteobacteria</taxon>
        <taxon>Pseudomonadales</taxon>
        <taxon>Pseudomonadaceae</taxon>
        <taxon>Pseudomonas</taxon>
        <taxon>Pseudomonas coronafaciens</taxon>
    </lineage>
</organism>
<dbReference type="PANTHER" id="PTHR30354">
    <property type="entry name" value="GNT FAMILY GLUCONATE TRANSPORTER"/>
    <property type="match status" value="1"/>
</dbReference>
<feature type="transmembrane region" description="Helical" evidence="6">
    <location>
        <begin position="264"/>
        <end position="282"/>
    </location>
</feature>
<dbReference type="InterPro" id="IPR014738">
    <property type="entry name" value="Citrate_transporter"/>
</dbReference>
<name>A0A3M4Y663_9PSED</name>
<dbReference type="InterPro" id="IPR004680">
    <property type="entry name" value="Cit_transptr-like_dom"/>
</dbReference>
<feature type="transmembrane region" description="Helical" evidence="6">
    <location>
        <begin position="12"/>
        <end position="30"/>
    </location>
</feature>
<dbReference type="EMBL" id="RBSD01000159">
    <property type="protein sequence ID" value="RMR83372.1"/>
    <property type="molecule type" value="Genomic_DNA"/>
</dbReference>
<protein>
    <submittedName>
        <fullName evidence="8">Citrate transporter</fullName>
    </submittedName>
</protein>
<evidence type="ECO:0000256" key="2">
    <source>
        <dbReference type="ARBA" id="ARBA00022448"/>
    </source>
</evidence>
<keyword evidence="3 6" id="KW-0812">Transmembrane</keyword>
<evidence type="ECO:0000256" key="4">
    <source>
        <dbReference type="ARBA" id="ARBA00022989"/>
    </source>
</evidence>
<dbReference type="Proteomes" id="UP000268004">
    <property type="component" value="Unassembled WGS sequence"/>
</dbReference>
<comment type="caution">
    <text evidence="8">The sequence shown here is derived from an EMBL/GenBank/DDBJ whole genome shotgun (WGS) entry which is preliminary data.</text>
</comment>
<reference evidence="8 9" key="1">
    <citation type="submission" date="2018-08" db="EMBL/GenBank/DDBJ databases">
        <title>Recombination of ecologically and evolutionarily significant loci maintains genetic cohesion in the Pseudomonas syringae species complex.</title>
        <authorList>
            <person name="Dillon M."/>
            <person name="Thakur S."/>
            <person name="Almeida R.N.D."/>
            <person name="Weir B.S."/>
            <person name="Guttman D.S."/>
        </authorList>
    </citation>
    <scope>NUCLEOTIDE SEQUENCE [LARGE SCALE GENOMIC DNA]</scope>
    <source>
        <strain evidence="8 9">ICMP 4996</strain>
    </source>
</reference>
<feature type="transmembrane region" description="Helical" evidence="6">
    <location>
        <begin position="149"/>
        <end position="167"/>
    </location>
</feature>
<evidence type="ECO:0000256" key="5">
    <source>
        <dbReference type="ARBA" id="ARBA00023136"/>
    </source>
</evidence>
<feature type="transmembrane region" description="Helical" evidence="6">
    <location>
        <begin position="66"/>
        <end position="88"/>
    </location>
</feature>
<feature type="transmembrane region" description="Helical" evidence="6">
    <location>
        <begin position="108"/>
        <end position="137"/>
    </location>
</feature>
<evidence type="ECO:0000313" key="9">
    <source>
        <dbReference type="Proteomes" id="UP000268004"/>
    </source>
</evidence>
<feature type="transmembrane region" description="Helical" evidence="6">
    <location>
        <begin position="187"/>
        <end position="205"/>
    </location>
</feature>
<keyword evidence="4 6" id="KW-1133">Transmembrane helix</keyword>
<dbReference type="GO" id="GO:0015137">
    <property type="term" value="F:citrate transmembrane transporter activity"/>
    <property type="evidence" value="ECO:0007669"/>
    <property type="project" value="InterPro"/>
</dbReference>
<keyword evidence="5 6" id="KW-0472">Membrane</keyword>
<evidence type="ECO:0000259" key="7">
    <source>
        <dbReference type="Pfam" id="PF03600"/>
    </source>
</evidence>
<dbReference type="Pfam" id="PF03600">
    <property type="entry name" value="CitMHS"/>
    <property type="match status" value="1"/>
</dbReference>
<keyword evidence="2" id="KW-0813">Transport</keyword>
<feature type="transmembrane region" description="Helical" evidence="6">
    <location>
        <begin position="241"/>
        <end position="258"/>
    </location>
</feature>
<evidence type="ECO:0000256" key="6">
    <source>
        <dbReference type="SAM" id="Phobius"/>
    </source>
</evidence>
<dbReference type="NCBIfam" id="TIGR00784">
    <property type="entry name" value="citMHS"/>
    <property type="match status" value="1"/>
</dbReference>
<comment type="subcellular location">
    <subcellularLocation>
        <location evidence="1">Membrane</location>
        <topology evidence="1">Multi-pass membrane protein</topology>
    </subcellularLocation>
</comment>
<sequence length="441" mass="47110">MPHRDAKEDQPMLATLGVITILAMLVSIMSKRISPLVALIALPIIAALLAGFGLQTSGFIITGIKNVAPVVGMFVFAILFFGIMTDAGMLDPIIDRILKRVGTRPTRIVMGTALLALLVHLDGSGAVTFLVTIPAMLPLYTRLGMDKRILACVTAMAAGVNFLPWTGPVLRSSAALHVPVSDLFQPLIPVQIVGLIFVFTCAFFLGRREERRLGLGPDNLDVKPHQRVLSDAERELRKPRLFWVNLLLTLVVMGVMIAGVVDPVVMFMLGTVIALCINYPAVDAQRARIDAHAKTALTMASILLAAGVFTGIMQGTGMLKAMAEVAVGQIPAGHGKLIPVVVGFISMPLSLLFDPDSFYFGIMPVVAEVGKALGVDPMQVAQASLLGVHTTGFPVSPLTPATFLLVGLCKIELADHQRFTIPFLFAASVIMTLTAMVIGVF</sequence>
<feature type="transmembrane region" description="Helical" evidence="6">
    <location>
        <begin position="419"/>
        <end position="440"/>
    </location>
</feature>
<dbReference type="PANTHER" id="PTHR30354:SF26">
    <property type="entry name" value="TRANSPORTER, PUTATIVE-RELATED"/>
    <property type="match status" value="1"/>
</dbReference>
<evidence type="ECO:0000313" key="8">
    <source>
        <dbReference type="EMBL" id="RMR83372.1"/>
    </source>
</evidence>
<feature type="transmembrane region" description="Helical" evidence="6">
    <location>
        <begin position="294"/>
        <end position="313"/>
    </location>
</feature>